<accession>A0ABV8F3M5</accession>
<organism evidence="2 3">
    <name type="scientific">Streptosporangium jomthongense</name>
    <dbReference type="NCBI Taxonomy" id="1193683"/>
    <lineage>
        <taxon>Bacteria</taxon>
        <taxon>Bacillati</taxon>
        <taxon>Actinomycetota</taxon>
        <taxon>Actinomycetes</taxon>
        <taxon>Streptosporangiales</taxon>
        <taxon>Streptosporangiaceae</taxon>
        <taxon>Streptosporangium</taxon>
    </lineage>
</organism>
<protein>
    <submittedName>
        <fullName evidence="2">Uncharacterized protein</fullName>
    </submittedName>
</protein>
<name>A0ABV8F3M5_9ACTN</name>
<dbReference type="EMBL" id="JBHSBC010000016">
    <property type="protein sequence ID" value="MFC3981937.1"/>
    <property type="molecule type" value="Genomic_DNA"/>
</dbReference>
<evidence type="ECO:0000313" key="2">
    <source>
        <dbReference type="EMBL" id="MFC3981937.1"/>
    </source>
</evidence>
<evidence type="ECO:0000256" key="1">
    <source>
        <dbReference type="SAM" id="MobiDB-lite"/>
    </source>
</evidence>
<evidence type="ECO:0000313" key="3">
    <source>
        <dbReference type="Proteomes" id="UP001595698"/>
    </source>
</evidence>
<dbReference type="RefSeq" id="WP_386190317.1">
    <property type="nucleotide sequence ID" value="NZ_JBHSBC010000016.1"/>
</dbReference>
<keyword evidence="3" id="KW-1185">Reference proteome</keyword>
<feature type="compositionally biased region" description="Basic and acidic residues" evidence="1">
    <location>
        <begin position="92"/>
        <end position="101"/>
    </location>
</feature>
<comment type="caution">
    <text evidence="2">The sequence shown here is derived from an EMBL/GenBank/DDBJ whole genome shotgun (WGS) entry which is preliminary data.</text>
</comment>
<feature type="region of interest" description="Disordered" evidence="1">
    <location>
        <begin position="90"/>
        <end position="119"/>
    </location>
</feature>
<reference evidence="3" key="1">
    <citation type="journal article" date="2019" name="Int. J. Syst. Evol. Microbiol.">
        <title>The Global Catalogue of Microorganisms (GCM) 10K type strain sequencing project: providing services to taxonomists for standard genome sequencing and annotation.</title>
        <authorList>
            <consortium name="The Broad Institute Genomics Platform"/>
            <consortium name="The Broad Institute Genome Sequencing Center for Infectious Disease"/>
            <person name="Wu L."/>
            <person name="Ma J."/>
        </authorList>
    </citation>
    <scope>NUCLEOTIDE SEQUENCE [LARGE SCALE GENOMIC DNA]</scope>
    <source>
        <strain evidence="3">TBRC 7912</strain>
    </source>
</reference>
<sequence length="119" mass="12064">MKHRSPPLLSLVAVAVSVVLVFTGIAVPAQALSTCEGANRAAARLAAVRGGAIRLMCAGAAPAHLAALAANADDVVMSFEVPQVDRGPLQAEVDKIHRTQEAGRSPLSAPSPPGSARVP</sequence>
<dbReference type="Proteomes" id="UP001595698">
    <property type="component" value="Unassembled WGS sequence"/>
</dbReference>
<feature type="compositionally biased region" description="Low complexity" evidence="1">
    <location>
        <begin position="102"/>
        <end position="119"/>
    </location>
</feature>
<proteinExistence type="predicted"/>
<gene>
    <name evidence="2" type="ORF">ACFOYY_17480</name>
</gene>